<reference evidence="1" key="1">
    <citation type="journal article" date="2015" name="MBio">
        <title>Eco-Evolutionary Dynamics of Episomes among Ecologically Cohesive Bacterial Populations.</title>
        <authorList>
            <person name="Xue H."/>
            <person name="Cordero O.X."/>
            <person name="Camas F.M."/>
            <person name="Trimble W."/>
            <person name="Meyer F."/>
            <person name="Guglielmini J."/>
            <person name="Rocha E.P."/>
            <person name="Polz M.F."/>
        </authorList>
    </citation>
    <scope>NUCLEOTIDE SEQUENCE</scope>
    <source>
        <strain evidence="1">FF_472</strain>
    </source>
</reference>
<dbReference type="EMBL" id="KP795537">
    <property type="protein sequence ID" value="AKN37425.1"/>
    <property type="molecule type" value="Genomic_DNA"/>
</dbReference>
<dbReference type="AlphaFoldDB" id="A0A0H3ZMN4"/>
<accession>A0A0H3ZMN4</accession>
<organism evidence="1">
    <name type="scientific">Enterovibrio norvegicus</name>
    <dbReference type="NCBI Taxonomy" id="188144"/>
    <lineage>
        <taxon>Bacteria</taxon>
        <taxon>Pseudomonadati</taxon>
        <taxon>Pseudomonadota</taxon>
        <taxon>Gammaproteobacteria</taxon>
        <taxon>Vibrionales</taxon>
        <taxon>Vibrionaceae</taxon>
        <taxon>Enterovibrio</taxon>
    </lineage>
</organism>
<name>A0A0H3ZMN4_9GAMM</name>
<evidence type="ECO:0000313" key="1">
    <source>
        <dbReference type="EMBL" id="AKN37425.1"/>
    </source>
</evidence>
<protein>
    <submittedName>
        <fullName evidence="1">Uncharacterized protein</fullName>
    </submittedName>
</protein>
<proteinExistence type="predicted"/>
<sequence length="56" mass="6479">MKTPIHSINIDVNTYSEAKELFDYATRKVSQTGSNFWLHVRNQSLEAMNTLKHLEA</sequence>